<reference evidence="1" key="1">
    <citation type="submission" date="2020-05" db="EMBL/GenBank/DDBJ databases">
        <title>The draft genome sequence of Maribacter sp. ANRC-HE7.</title>
        <authorList>
            <person name="Mu L."/>
        </authorList>
    </citation>
    <scope>NUCLEOTIDE SEQUENCE</scope>
    <source>
        <strain evidence="1">ANRC-HE7</strain>
    </source>
</reference>
<dbReference type="SUPFAM" id="SSF48371">
    <property type="entry name" value="ARM repeat"/>
    <property type="match status" value="1"/>
</dbReference>
<sequence length="237" mass="28213">MKNYLQEIEIITSKAGDTVPLQRKAFNAGFSFSLLTFGEQLEIWDFIWKNTQDYRTEMFCLYFLEEHIKNKEDILTSWSTIKLWQDKINRWETSDSISKIYAQLVEYDAELIMPTYKKWNTSKNPWHRRQSIVGLLYYSAHRKHYLPFQVLIDLVAPLISDKAYYVEKGVGWTLREIGNIYPKEQEEFLFENATKICAYGYSAGTEKWDKTKREKLKEIRKVGRVLNRKSSISKFNK</sequence>
<proteinExistence type="predicted"/>
<dbReference type="PANTHER" id="PTHR34070:SF1">
    <property type="entry name" value="DNA ALKYLATION REPAIR PROTEIN"/>
    <property type="match status" value="1"/>
</dbReference>
<keyword evidence="2" id="KW-1185">Reference proteome</keyword>
<comment type="caution">
    <text evidence="1">The sequence shown here is derived from an EMBL/GenBank/DDBJ whole genome shotgun (WGS) entry which is preliminary data.</text>
</comment>
<evidence type="ECO:0000313" key="1">
    <source>
        <dbReference type="EMBL" id="MBD0776418.1"/>
    </source>
</evidence>
<dbReference type="Pfam" id="PF08713">
    <property type="entry name" value="DNA_alkylation"/>
    <property type="match status" value="1"/>
</dbReference>
<dbReference type="InterPro" id="IPR014825">
    <property type="entry name" value="DNA_alkylation"/>
</dbReference>
<dbReference type="Proteomes" id="UP001166021">
    <property type="component" value="Unassembled WGS sequence"/>
</dbReference>
<dbReference type="PANTHER" id="PTHR34070">
    <property type="entry name" value="ARMADILLO-TYPE FOLD"/>
    <property type="match status" value="1"/>
</dbReference>
<name>A0ABR7UZS7_9FLAO</name>
<dbReference type="EMBL" id="JABTCF010000001">
    <property type="protein sequence ID" value="MBD0776418.1"/>
    <property type="molecule type" value="Genomic_DNA"/>
</dbReference>
<dbReference type="InterPro" id="IPR016024">
    <property type="entry name" value="ARM-type_fold"/>
</dbReference>
<evidence type="ECO:0000313" key="2">
    <source>
        <dbReference type="Proteomes" id="UP001166021"/>
    </source>
</evidence>
<dbReference type="RefSeq" id="WP_188241966.1">
    <property type="nucleotide sequence ID" value="NZ_JABTCF010000001.1"/>
</dbReference>
<accession>A0ABR7UZS7</accession>
<gene>
    <name evidence="1" type="ORF">HPE56_01325</name>
</gene>
<organism evidence="1 2">
    <name type="scientific">Maribacter aquimaris</name>
    <dbReference type="NCBI Taxonomy" id="2737171"/>
    <lineage>
        <taxon>Bacteria</taxon>
        <taxon>Pseudomonadati</taxon>
        <taxon>Bacteroidota</taxon>
        <taxon>Flavobacteriia</taxon>
        <taxon>Flavobacteriales</taxon>
        <taxon>Flavobacteriaceae</taxon>
        <taxon>Maribacter</taxon>
    </lineage>
</organism>
<dbReference type="Gene3D" id="1.25.10.90">
    <property type="match status" value="1"/>
</dbReference>
<protein>
    <submittedName>
        <fullName evidence="1">DNA alkylation repair protein</fullName>
    </submittedName>
</protein>